<gene>
    <name evidence="2" type="ORF">E5163_08895</name>
</gene>
<accession>A0A4S2H129</accession>
<keyword evidence="1" id="KW-0732">Signal</keyword>
<dbReference type="OrthoDB" id="7675395at2"/>
<feature type="chain" id="PRO_5020411088" description="ATP-binding protein" evidence="1">
    <location>
        <begin position="20"/>
        <end position="279"/>
    </location>
</feature>
<evidence type="ECO:0000313" key="3">
    <source>
        <dbReference type="Proteomes" id="UP000308054"/>
    </source>
</evidence>
<dbReference type="SUPFAM" id="SSF63829">
    <property type="entry name" value="Calcium-dependent phosphotriesterase"/>
    <property type="match status" value="1"/>
</dbReference>
<dbReference type="RefSeq" id="WP_135995765.1">
    <property type="nucleotide sequence ID" value="NZ_CP071057.1"/>
</dbReference>
<protein>
    <recommendedName>
        <fullName evidence="4">ATP-binding protein</fullName>
    </recommendedName>
</protein>
<keyword evidence="3" id="KW-1185">Reference proteome</keyword>
<dbReference type="InterPro" id="IPR015943">
    <property type="entry name" value="WD40/YVTN_repeat-like_dom_sf"/>
</dbReference>
<dbReference type="EMBL" id="SRXW01000002">
    <property type="protein sequence ID" value="TGY89225.1"/>
    <property type="molecule type" value="Genomic_DNA"/>
</dbReference>
<reference evidence="2 3" key="1">
    <citation type="journal article" date="2017" name="Int. J. Syst. Evol. Microbiol.">
        <title>Marinicauda algicola sp. nov., isolated from a marine red alga Rhodosorus marinus.</title>
        <authorList>
            <person name="Jeong S.E."/>
            <person name="Jeon S.H."/>
            <person name="Chun B.H."/>
            <person name="Kim D.W."/>
            <person name="Jeon C.O."/>
        </authorList>
    </citation>
    <scope>NUCLEOTIDE SEQUENCE [LARGE SCALE GENOMIC DNA]</scope>
    <source>
        <strain evidence="2 3">JCM 31718</strain>
    </source>
</reference>
<evidence type="ECO:0000256" key="1">
    <source>
        <dbReference type="SAM" id="SignalP"/>
    </source>
</evidence>
<dbReference type="AlphaFoldDB" id="A0A4S2H129"/>
<dbReference type="Proteomes" id="UP000308054">
    <property type="component" value="Unassembled WGS sequence"/>
</dbReference>
<name>A0A4S2H129_9PROT</name>
<proteinExistence type="predicted"/>
<organism evidence="2 3">
    <name type="scientific">Marinicauda algicola</name>
    <dbReference type="NCBI Taxonomy" id="2029849"/>
    <lineage>
        <taxon>Bacteria</taxon>
        <taxon>Pseudomonadati</taxon>
        <taxon>Pseudomonadota</taxon>
        <taxon>Alphaproteobacteria</taxon>
        <taxon>Maricaulales</taxon>
        <taxon>Maricaulaceae</taxon>
        <taxon>Marinicauda</taxon>
    </lineage>
</organism>
<evidence type="ECO:0008006" key="4">
    <source>
        <dbReference type="Google" id="ProtNLM"/>
    </source>
</evidence>
<feature type="signal peptide" evidence="1">
    <location>
        <begin position="1"/>
        <end position="19"/>
    </location>
</feature>
<evidence type="ECO:0000313" key="2">
    <source>
        <dbReference type="EMBL" id="TGY89225.1"/>
    </source>
</evidence>
<comment type="caution">
    <text evidence="2">The sequence shown here is derived from an EMBL/GenBank/DDBJ whole genome shotgun (WGS) entry which is preliminary data.</text>
</comment>
<dbReference type="Gene3D" id="2.130.10.10">
    <property type="entry name" value="YVTN repeat-like/Quinoprotein amine dehydrogenase"/>
    <property type="match status" value="1"/>
</dbReference>
<sequence length="279" mass="29436">MRTLLALAAAATLAAPATAQVFGFERVWKTGGFANPESVLYVPGLDAFLVSSINEGVPLDEDGDGFISLLSLEGDIVTSRFAEGLDGPKGMAATGDRLYVSDINDLVEIDLATGEVLARYAVEGAQFLNDVTIGPDGTVLVSDSRTGRIHALEGGAMTVWMEGEPLARGLNGLMAEDDRLLALVGDVLWAIDWQTREASEVANGFGGGDGLVPDGRGGYVLTQWPGRIFHLDAEGEVTVISDTRLMGINSADPGYAPQAGLFAIPTFFDNGVLAFRWAQ</sequence>